<name>D1CFX5_THET1</name>
<evidence type="ECO:0000256" key="13">
    <source>
        <dbReference type="HAMAP-Rule" id="MF_00145"/>
    </source>
</evidence>
<dbReference type="eggNOG" id="COG0126">
    <property type="taxonomic scope" value="Bacteria"/>
</dbReference>
<dbReference type="GO" id="GO:0043531">
    <property type="term" value="F:ADP binding"/>
    <property type="evidence" value="ECO:0007669"/>
    <property type="project" value="TreeGrafter"/>
</dbReference>
<feature type="binding site" evidence="13 15">
    <location>
        <position position="200"/>
    </location>
    <ligand>
        <name>ATP</name>
        <dbReference type="ChEBI" id="CHEBI:30616"/>
    </ligand>
</feature>
<feature type="binding site" evidence="14">
    <location>
        <position position="150"/>
    </location>
    <ligand>
        <name>(2R)-3-phosphoglycerate</name>
        <dbReference type="ChEBI" id="CHEBI:58272"/>
    </ligand>
</feature>
<feature type="binding site" evidence="13 14">
    <location>
        <begin position="19"/>
        <end position="21"/>
    </location>
    <ligand>
        <name>substrate</name>
    </ligand>
</feature>
<organism evidence="17 18">
    <name type="scientific">Thermobaculum terrenum (strain ATCC BAA-798 / CCMEE 7001 / YNP1)</name>
    <dbReference type="NCBI Taxonomy" id="525904"/>
    <lineage>
        <taxon>Bacteria</taxon>
        <taxon>Bacillati</taxon>
        <taxon>Chloroflexota</taxon>
        <taxon>Chloroflexia</taxon>
        <taxon>Candidatus Thermobaculales</taxon>
        <taxon>Candidatus Thermobaculaceae</taxon>
        <taxon>Thermobaculum</taxon>
    </lineage>
</organism>
<dbReference type="HAMAP" id="MF_00145">
    <property type="entry name" value="Phosphoglyc_kinase"/>
    <property type="match status" value="1"/>
</dbReference>
<dbReference type="GO" id="GO:0004618">
    <property type="term" value="F:phosphoglycerate kinase activity"/>
    <property type="evidence" value="ECO:0007669"/>
    <property type="project" value="UniProtKB-UniRule"/>
</dbReference>
<dbReference type="InterPro" id="IPR036043">
    <property type="entry name" value="Phosphoglycerate_kinase_sf"/>
</dbReference>
<sequence>MRTLESIDVRERTVLVRVDFNVPLSDTGVILDDTRIRAAVPTLTRLFELGASKLVLASHLGRPKGQFNPKYSMALIVDRVSDLLGRPVQLLPLDLEQARQVIQNGREGSVFLLENTRFYPGEEKNDIQFAHQLASLADVYVNDAFGSAHRAHASTEAIAKLLPSAAGLLMEKEVEVLTKILNSPNRPFVAILGGAKVSDKLGVISNLLPRVDKVLIGGAMANTFLLAQGLKVGKSLAEADMIDTAQQLLSEQKIDLPVDVVVASSLQDPDSKEIVEVNLVPENKSIYDIGPKTIENYSSVIATASTVFWNGPMGVFETEGFADGTYAIARAVANCSGFTVVGGGDSVSALENSGMSSSVDHVSTGGGASLEFLEGKKLPGIAALEDNNA</sequence>
<dbReference type="Gene3D" id="3.40.50.1260">
    <property type="entry name" value="Phosphoglycerate kinase, N-terminal domain"/>
    <property type="match status" value="2"/>
</dbReference>
<feature type="binding site" evidence="13">
    <location>
        <position position="150"/>
    </location>
    <ligand>
        <name>substrate</name>
    </ligand>
</feature>
<keyword evidence="7 13" id="KW-0963">Cytoplasm</keyword>
<dbReference type="InterPro" id="IPR015824">
    <property type="entry name" value="Phosphoglycerate_kinase_N"/>
</dbReference>
<evidence type="ECO:0000313" key="18">
    <source>
        <dbReference type="Proteomes" id="UP000000323"/>
    </source>
</evidence>
<evidence type="ECO:0000256" key="7">
    <source>
        <dbReference type="ARBA" id="ARBA00022490"/>
    </source>
</evidence>
<evidence type="ECO:0000313" key="17">
    <source>
        <dbReference type="EMBL" id="ACZ41831.1"/>
    </source>
</evidence>
<feature type="binding site" evidence="14">
    <location>
        <position position="35"/>
    </location>
    <ligand>
        <name>(2R)-3-phosphoglycerate</name>
        <dbReference type="ChEBI" id="CHEBI:58272"/>
    </ligand>
</feature>
<dbReference type="PANTHER" id="PTHR11406:SF23">
    <property type="entry name" value="PHOSPHOGLYCERATE KINASE 1, CHLOROPLASTIC-RELATED"/>
    <property type="match status" value="1"/>
</dbReference>
<gene>
    <name evidence="13" type="primary">pgk</name>
    <name evidence="17" type="ordered locus">Tter_0914</name>
</gene>
<comment type="caution">
    <text evidence="13">Lacks conserved residue(s) required for the propagation of feature annotation.</text>
</comment>
<evidence type="ECO:0000256" key="5">
    <source>
        <dbReference type="ARBA" id="ARBA00013061"/>
    </source>
</evidence>
<accession>D1CFX5</accession>
<keyword evidence="10 13" id="KW-0418">Kinase</keyword>
<comment type="similarity">
    <text evidence="3 13 16">Belongs to the phosphoglycerate kinase family.</text>
</comment>
<dbReference type="InterPro" id="IPR001576">
    <property type="entry name" value="Phosphoglycerate_kinase"/>
</dbReference>
<proteinExistence type="inferred from homology"/>
<comment type="catalytic activity">
    <reaction evidence="1 13 16">
        <text>(2R)-3-phosphoglycerate + ATP = (2R)-3-phospho-glyceroyl phosphate + ADP</text>
        <dbReference type="Rhea" id="RHEA:14801"/>
        <dbReference type="ChEBI" id="CHEBI:30616"/>
        <dbReference type="ChEBI" id="CHEBI:57604"/>
        <dbReference type="ChEBI" id="CHEBI:58272"/>
        <dbReference type="ChEBI" id="CHEBI:456216"/>
        <dbReference type="EC" id="2.7.2.3"/>
    </reaction>
</comment>
<dbReference type="KEGG" id="ttr:Tter_0914"/>
<dbReference type="InterPro" id="IPR015911">
    <property type="entry name" value="Phosphoglycerate_kinase_CS"/>
</dbReference>
<feature type="binding site" evidence="13">
    <location>
        <position position="117"/>
    </location>
    <ligand>
        <name>substrate</name>
    </ligand>
</feature>
<evidence type="ECO:0000256" key="6">
    <source>
        <dbReference type="ARBA" id="ARBA00016471"/>
    </source>
</evidence>
<keyword evidence="18" id="KW-1185">Reference proteome</keyword>
<dbReference type="AlphaFoldDB" id="D1CFX5"/>
<dbReference type="UniPathway" id="UPA00109">
    <property type="reaction ID" value="UER00185"/>
</dbReference>
<dbReference type="SUPFAM" id="SSF53748">
    <property type="entry name" value="Phosphoglycerate kinase"/>
    <property type="match status" value="1"/>
</dbReference>
<evidence type="ECO:0000256" key="11">
    <source>
        <dbReference type="ARBA" id="ARBA00022840"/>
    </source>
</evidence>
<feature type="binding site" evidence="13 14">
    <location>
        <begin position="59"/>
        <end position="62"/>
    </location>
    <ligand>
        <name>substrate</name>
    </ligand>
</feature>
<dbReference type="FunFam" id="3.40.50.1260:FF:000006">
    <property type="entry name" value="Phosphoglycerate kinase"/>
    <property type="match status" value="1"/>
</dbReference>
<dbReference type="PIRSF" id="PIRSF000724">
    <property type="entry name" value="Pgk"/>
    <property type="match status" value="1"/>
</dbReference>
<dbReference type="CDD" id="cd00318">
    <property type="entry name" value="Phosphoglycerate_kinase"/>
    <property type="match status" value="1"/>
</dbReference>
<dbReference type="GO" id="GO:0006094">
    <property type="term" value="P:gluconeogenesis"/>
    <property type="evidence" value="ECO:0007669"/>
    <property type="project" value="TreeGrafter"/>
</dbReference>
<dbReference type="FunFam" id="3.40.50.1260:FF:000031">
    <property type="entry name" value="Phosphoglycerate kinase 1"/>
    <property type="match status" value="1"/>
</dbReference>
<dbReference type="PROSITE" id="PS00111">
    <property type="entry name" value="PGLYCERATE_KINASE"/>
    <property type="match status" value="1"/>
</dbReference>
<reference evidence="18" key="1">
    <citation type="journal article" date="2010" name="Stand. Genomic Sci.">
        <title>Complete genome sequence of 'Thermobaculum terrenum' type strain (YNP1).</title>
        <authorList>
            <person name="Kiss H."/>
            <person name="Cleland D."/>
            <person name="Lapidus A."/>
            <person name="Lucas S."/>
            <person name="Glavina Del Rio T."/>
            <person name="Nolan M."/>
            <person name="Tice H."/>
            <person name="Han C."/>
            <person name="Goodwin L."/>
            <person name="Pitluck S."/>
            <person name="Liolios K."/>
            <person name="Ivanova N."/>
            <person name="Mavromatis K."/>
            <person name="Ovchinnikova G."/>
            <person name="Pati A."/>
            <person name="Chen A."/>
            <person name="Palaniappan K."/>
            <person name="Land M."/>
            <person name="Hauser L."/>
            <person name="Chang Y."/>
            <person name="Jeffries C."/>
            <person name="Lu M."/>
            <person name="Brettin T."/>
            <person name="Detter J."/>
            <person name="Goker M."/>
            <person name="Tindall B."/>
            <person name="Beck B."/>
            <person name="McDermott T."/>
            <person name="Woyke T."/>
            <person name="Bristow J."/>
            <person name="Eisen J."/>
            <person name="Markowitz V."/>
            <person name="Hugenholtz P."/>
            <person name="Kyrpides N."/>
            <person name="Klenk H."/>
            <person name="Cheng J."/>
        </authorList>
    </citation>
    <scope>NUCLEOTIDE SEQUENCE [LARGE SCALE GENOMIC DNA]</scope>
    <source>
        <strain evidence="18">ATCC BAA-798 / YNP1</strain>
    </source>
</reference>
<comment type="subcellular location">
    <subcellularLocation>
        <location evidence="13">Cytoplasm</location>
    </subcellularLocation>
</comment>
<evidence type="ECO:0000256" key="16">
    <source>
        <dbReference type="RuleBase" id="RU000532"/>
    </source>
</evidence>
<keyword evidence="8 13" id="KW-0808">Transferase</keyword>
<dbReference type="EMBL" id="CP001825">
    <property type="protein sequence ID" value="ACZ41831.1"/>
    <property type="molecule type" value="Genomic_DNA"/>
</dbReference>
<evidence type="ECO:0000256" key="10">
    <source>
        <dbReference type="ARBA" id="ARBA00022777"/>
    </source>
</evidence>
<dbReference type="Pfam" id="PF00162">
    <property type="entry name" value="PGK"/>
    <property type="match status" value="1"/>
</dbReference>
<keyword evidence="11 13" id="KW-0067">ATP-binding</keyword>
<dbReference type="EC" id="2.7.2.3" evidence="5 13"/>
<feature type="binding site" evidence="13 15">
    <location>
        <position position="317"/>
    </location>
    <ligand>
        <name>ATP</name>
        <dbReference type="ChEBI" id="CHEBI:30616"/>
    </ligand>
</feature>
<evidence type="ECO:0000256" key="4">
    <source>
        <dbReference type="ARBA" id="ARBA00011245"/>
    </source>
</evidence>
<comment type="subunit">
    <text evidence="4 13">Monomer.</text>
</comment>
<evidence type="ECO:0000256" key="14">
    <source>
        <dbReference type="PIRSR" id="PIRSR000724-1"/>
    </source>
</evidence>
<dbReference type="RefSeq" id="WP_012874866.1">
    <property type="nucleotide sequence ID" value="NC_013525.1"/>
</dbReference>
<dbReference type="PRINTS" id="PR00477">
    <property type="entry name" value="PHGLYCKINASE"/>
</dbReference>
<feature type="binding site" evidence="13">
    <location>
        <position position="35"/>
    </location>
    <ligand>
        <name>substrate</name>
    </ligand>
</feature>
<evidence type="ECO:0000256" key="15">
    <source>
        <dbReference type="PIRSR" id="PIRSR000724-2"/>
    </source>
</evidence>
<dbReference type="PANTHER" id="PTHR11406">
    <property type="entry name" value="PHOSPHOGLYCERATE KINASE"/>
    <property type="match status" value="1"/>
</dbReference>
<dbReference type="GO" id="GO:0006096">
    <property type="term" value="P:glycolytic process"/>
    <property type="evidence" value="ECO:0007669"/>
    <property type="project" value="UniProtKB-UniRule"/>
</dbReference>
<comment type="pathway">
    <text evidence="2 13">Carbohydrate degradation; glycolysis; pyruvate from D-glyceraldehyde 3-phosphate: step 2/5.</text>
</comment>
<protein>
    <recommendedName>
        <fullName evidence="6 13">Phosphoglycerate kinase</fullName>
        <ecNumber evidence="5 13">2.7.2.3</ecNumber>
    </recommendedName>
</protein>
<evidence type="ECO:0000256" key="8">
    <source>
        <dbReference type="ARBA" id="ARBA00022679"/>
    </source>
</evidence>
<evidence type="ECO:0000256" key="1">
    <source>
        <dbReference type="ARBA" id="ARBA00000642"/>
    </source>
</evidence>
<evidence type="ECO:0000256" key="3">
    <source>
        <dbReference type="ARBA" id="ARBA00008982"/>
    </source>
</evidence>
<keyword evidence="9 13" id="KW-0547">Nucleotide-binding</keyword>
<feature type="binding site" evidence="14">
    <location>
        <position position="117"/>
    </location>
    <ligand>
        <name>(2R)-3-phosphoglycerate</name>
        <dbReference type="ChEBI" id="CHEBI:58272"/>
    </ligand>
</feature>
<dbReference type="GO" id="GO:0005829">
    <property type="term" value="C:cytosol"/>
    <property type="evidence" value="ECO:0007669"/>
    <property type="project" value="TreeGrafter"/>
</dbReference>
<dbReference type="STRING" id="525904.Tter_0914"/>
<dbReference type="GO" id="GO:0005524">
    <property type="term" value="F:ATP binding"/>
    <property type="evidence" value="ECO:0007669"/>
    <property type="project" value="UniProtKB-KW"/>
</dbReference>
<dbReference type="HOGENOM" id="CLU_025427_0_2_0"/>
<keyword evidence="12 13" id="KW-0324">Glycolysis</keyword>
<dbReference type="Proteomes" id="UP000000323">
    <property type="component" value="Chromosome 1"/>
</dbReference>
<feature type="binding site" evidence="13 15">
    <location>
        <begin position="343"/>
        <end position="346"/>
    </location>
    <ligand>
        <name>ATP</name>
        <dbReference type="ChEBI" id="CHEBI:30616"/>
    </ligand>
</feature>
<evidence type="ECO:0000256" key="9">
    <source>
        <dbReference type="ARBA" id="ARBA00022741"/>
    </source>
</evidence>
<evidence type="ECO:0000256" key="12">
    <source>
        <dbReference type="ARBA" id="ARBA00023152"/>
    </source>
</evidence>
<evidence type="ECO:0000256" key="2">
    <source>
        <dbReference type="ARBA" id="ARBA00004838"/>
    </source>
</evidence>
<dbReference type="OrthoDB" id="9808460at2"/>